<proteinExistence type="inferred from homology"/>
<evidence type="ECO:0000256" key="4">
    <source>
        <dbReference type="ARBA" id="ARBA00022842"/>
    </source>
</evidence>
<feature type="site" description="Important for catalytic activity" evidence="6">
    <location>
        <position position="270"/>
    </location>
</feature>
<dbReference type="InterPro" id="IPR037493">
    <property type="entry name" value="ExoIII-like"/>
</dbReference>
<evidence type="ECO:0000256" key="2">
    <source>
        <dbReference type="ARBA" id="ARBA00022723"/>
    </source>
</evidence>
<feature type="binding site" evidence="5">
    <location>
        <position position="197"/>
    </location>
    <ligand>
        <name>Mg(2+)</name>
        <dbReference type="ChEBI" id="CHEBI:18420"/>
        <label>1</label>
    </ligand>
</feature>
<name>A0A916TI04_9ACTN</name>
<feature type="domain" description="Endonuclease/exonuclease/phosphatase" evidence="7">
    <location>
        <begin position="29"/>
        <end position="300"/>
    </location>
</feature>
<keyword evidence="3" id="KW-0378">Hydrolase</keyword>
<reference evidence="8" key="2">
    <citation type="submission" date="2020-09" db="EMBL/GenBank/DDBJ databases">
        <authorList>
            <person name="Sun Q."/>
            <person name="Zhou Y."/>
        </authorList>
    </citation>
    <scope>NUCLEOTIDE SEQUENCE</scope>
    <source>
        <strain evidence="8">CGMCC 1.12827</strain>
    </source>
</reference>
<gene>
    <name evidence="8" type="ORF">GCM10011489_35690</name>
</gene>
<dbReference type="AlphaFoldDB" id="A0A916TI04"/>
<sequence>MQMTTDHASVDAAAPLTPDLVTPDSFSVATFNVNGIRAARRRGFDRWLSSRAPDVVALQELRCPASEVGEFPGYYASFDVGSIPGRNGVAVLTKAPPAAVRTWVTHPPRSRGLAEFASHGRYLEVDLADRPVTVACLYLPKGGLPAHLQSPGSLREPPDGGLKHARKQRFLAAFARELDRNRLAALRDGREFLLVGDLNIAHTHYDVTNWRAARTMDGFLPEDREWFGSILGARKLVDVVRRSQGDQPGPLTWWSWAGASFAKNVGWRVDHQLATPGLAREVKDAVVDKEASPQERLSDHAPLVVTYAASPLPPHTTTRDG</sequence>
<keyword evidence="9" id="KW-1185">Reference proteome</keyword>
<dbReference type="GO" id="GO:0008311">
    <property type="term" value="F:double-stranded DNA 3'-5' DNA exonuclease activity"/>
    <property type="evidence" value="ECO:0007669"/>
    <property type="project" value="InterPro"/>
</dbReference>
<protein>
    <submittedName>
        <fullName evidence="8">Exodeoxyribonuclease III</fullName>
    </submittedName>
</protein>
<comment type="caution">
    <text evidence="8">The sequence shown here is derived from an EMBL/GenBank/DDBJ whole genome shotgun (WGS) entry which is preliminary data.</text>
</comment>
<organism evidence="8 9">
    <name type="scientific">Gordonia jinhuaensis</name>
    <dbReference type="NCBI Taxonomy" id="1517702"/>
    <lineage>
        <taxon>Bacteria</taxon>
        <taxon>Bacillati</taxon>
        <taxon>Actinomycetota</taxon>
        <taxon>Actinomycetes</taxon>
        <taxon>Mycobacteriales</taxon>
        <taxon>Gordoniaceae</taxon>
        <taxon>Gordonia</taxon>
    </lineage>
</organism>
<feature type="binding site" evidence="5">
    <location>
        <position position="300"/>
    </location>
    <ligand>
        <name>Mg(2+)</name>
        <dbReference type="ChEBI" id="CHEBI:18420"/>
        <label>1</label>
    </ligand>
</feature>
<keyword evidence="4 5" id="KW-0460">Magnesium</keyword>
<feature type="binding site" evidence="5">
    <location>
        <position position="32"/>
    </location>
    <ligand>
        <name>Mg(2+)</name>
        <dbReference type="ChEBI" id="CHEBI:18420"/>
        <label>1</label>
    </ligand>
</feature>
<dbReference type="Pfam" id="PF03372">
    <property type="entry name" value="Exo_endo_phos"/>
    <property type="match status" value="1"/>
</dbReference>
<accession>A0A916TI04</accession>
<comment type="cofactor">
    <cofactor evidence="5">
        <name>Mg(2+)</name>
        <dbReference type="ChEBI" id="CHEBI:18420"/>
    </cofactor>
    <cofactor evidence="5">
        <name>Mn(2+)</name>
        <dbReference type="ChEBI" id="CHEBI:29035"/>
    </cofactor>
    <text evidence="5">Probably binds two magnesium or manganese ions per subunit.</text>
</comment>
<dbReference type="InterPro" id="IPR036691">
    <property type="entry name" value="Endo/exonu/phosph_ase_sf"/>
</dbReference>
<keyword evidence="5" id="KW-0464">Manganese</keyword>
<dbReference type="Gene3D" id="3.60.10.10">
    <property type="entry name" value="Endonuclease/exonuclease/phosphatase"/>
    <property type="match status" value="1"/>
</dbReference>
<dbReference type="GO" id="GO:0006281">
    <property type="term" value="P:DNA repair"/>
    <property type="evidence" value="ECO:0007669"/>
    <property type="project" value="InterPro"/>
</dbReference>
<evidence type="ECO:0000313" key="9">
    <source>
        <dbReference type="Proteomes" id="UP000621454"/>
    </source>
</evidence>
<evidence type="ECO:0000256" key="3">
    <source>
        <dbReference type="ARBA" id="ARBA00022801"/>
    </source>
</evidence>
<keyword evidence="2 5" id="KW-0479">Metal-binding</keyword>
<feature type="site" description="Transition state stabilizer" evidence="6">
    <location>
        <position position="199"/>
    </location>
</feature>
<dbReference type="Proteomes" id="UP000621454">
    <property type="component" value="Unassembled WGS sequence"/>
</dbReference>
<dbReference type="InterPro" id="IPR005135">
    <property type="entry name" value="Endo/exonuclease/phosphatase"/>
</dbReference>
<dbReference type="SUPFAM" id="SSF56219">
    <property type="entry name" value="DNase I-like"/>
    <property type="match status" value="1"/>
</dbReference>
<dbReference type="NCBIfam" id="TIGR00633">
    <property type="entry name" value="xth"/>
    <property type="match status" value="1"/>
</dbReference>
<dbReference type="PANTHER" id="PTHR43250:SF2">
    <property type="entry name" value="EXODEOXYRIBONUCLEASE III"/>
    <property type="match status" value="1"/>
</dbReference>
<evidence type="ECO:0000259" key="7">
    <source>
        <dbReference type="Pfam" id="PF03372"/>
    </source>
</evidence>
<evidence type="ECO:0000256" key="5">
    <source>
        <dbReference type="PIRSR" id="PIRSR604808-2"/>
    </source>
</evidence>
<evidence type="ECO:0000256" key="1">
    <source>
        <dbReference type="ARBA" id="ARBA00007092"/>
    </source>
</evidence>
<feature type="binding site" evidence="5">
    <location>
        <position position="60"/>
    </location>
    <ligand>
        <name>Mg(2+)</name>
        <dbReference type="ChEBI" id="CHEBI:18420"/>
        <label>1</label>
    </ligand>
</feature>
<dbReference type="EMBL" id="BMGC01000041">
    <property type="protein sequence ID" value="GGB45115.1"/>
    <property type="molecule type" value="Genomic_DNA"/>
</dbReference>
<feature type="binding site" evidence="5">
    <location>
        <position position="299"/>
    </location>
    <ligand>
        <name>Mg(2+)</name>
        <dbReference type="ChEBI" id="CHEBI:18420"/>
        <label>1</label>
    </ligand>
</feature>
<evidence type="ECO:0000256" key="6">
    <source>
        <dbReference type="PIRSR" id="PIRSR604808-3"/>
    </source>
</evidence>
<evidence type="ECO:0000313" key="8">
    <source>
        <dbReference type="EMBL" id="GGB45115.1"/>
    </source>
</evidence>
<dbReference type="PROSITE" id="PS51435">
    <property type="entry name" value="AP_NUCLEASE_F1_4"/>
    <property type="match status" value="1"/>
</dbReference>
<reference evidence="8" key="1">
    <citation type="journal article" date="2014" name="Int. J. Syst. Evol. Microbiol.">
        <title>Complete genome sequence of Corynebacterium casei LMG S-19264T (=DSM 44701T), isolated from a smear-ripened cheese.</title>
        <authorList>
            <consortium name="US DOE Joint Genome Institute (JGI-PGF)"/>
            <person name="Walter F."/>
            <person name="Albersmeier A."/>
            <person name="Kalinowski J."/>
            <person name="Ruckert C."/>
        </authorList>
    </citation>
    <scope>NUCLEOTIDE SEQUENCE</scope>
    <source>
        <strain evidence="8">CGMCC 1.12827</strain>
    </source>
</reference>
<dbReference type="InterPro" id="IPR004808">
    <property type="entry name" value="AP_endonuc_1"/>
</dbReference>
<feature type="binding site" evidence="5">
    <location>
        <position position="199"/>
    </location>
    <ligand>
        <name>Mg(2+)</name>
        <dbReference type="ChEBI" id="CHEBI:18420"/>
        <label>1</label>
    </ligand>
</feature>
<feature type="site" description="Interaction with DNA substrate" evidence="6">
    <location>
        <position position="300"/>
    </location>
</feature>
<dbReference type="PANTHER" id="PTHR43250">
    <property type="entry name" value="EXODEOXYRIBONUCLEASE III"/>
    <property type="match status" value="1"/>
</dbReference>
<dbReference type="GO" id="GO:0046872">
    <property type="term" value="F:metal ion binding"/>
    <property type="evidence" value="ECO:0007669"/>
    <property type="project" value="UniProtKB-KW"/>
</dbReference>
<comment type="similarity">
    <text evidence="1">Belongs to the DNA repair enzymes AP/ExoA family.</text>
</comment>